<dbReference type="InterPro" id="IPR002686">
    <property type="entry name" value="Transposase_17"/>
</dbReference>
<keyword evidence="3" id="KW-1185">Reference proteome</keyword>
<accession>A0A1S1MUR8</accession>
<dbReference type="EMBL" id="MKJU01000026">
    <property type="protein sequence ID" value="OHU90315.1"/>
    <property type="molecule type" value="Genomic_DNA"/>
</dbReference>
<protein>
    <submittedName>
        <fullName evidence="2">Transposase</fullName>
    </submittedName>
</protein>
<proteinExistence type="predicted"/>
<dbReference type="InterPro" id="IPR052715">
    <property type="entry name" value="RAYT_transposase"/>
</dbReference>
<dbReference type="OrthoDB" id="9794403at2"/>
<dbReference type="AlphaFoldDB" id="A0A1S1MUR8"/>
<evidence type="ECO:0000313" key="2">
    <source>
        <dbReference type="EMBL" id="OHU90315.1"/>
    </source>
</evidence>
<organism evidence="2 3">
    <name type="scientific">Pseudoalteromonas amylolytica</name>
    <dbReference type="NCBI Taxonomy" id="1859457"/>
    <lineage>
        <taxon>Bacteria</taxon>
        <taxon>Pseudomonadati</taxon>
        <taxon>Pseudomonadota</taxon>
        <taxon>Gammaproteobacteria</taxon>
        <taxon>Alteromonadales</taxon>
        <taxon>Pseudoalteromonadaceae</taxon>
        <taxon>Pseudoalteromonas</taxon>
    </lineage>
</organism>
<dbReference type="InterPro" id="IPR036515">
    <property type="entry name" value="Transposase_17_sf"/>
</dbReference>
<dbReference type="GO" id="GO:0004803">
    <property type="term" value="F:transposase activity"/>
    <property type="evidence" value="ECO:0007669"/>
    <property type="project" value="InterPro"/>
</dbReference>
<gene>
    <name evidence="2" type="ORF">BET10_13030</name>
</gene>
<dbReference type="Proteomes" id="UP000179786">
    <property type="component" value="Unassembled WGS sequence"/>
</dbReference>
<dbReference type="PANTHER" id="PTHR36966:SF1">
    <property type="entry name" value="REP-ASSOCIATED TYROSINE TRANSPOSASE"/>
    <property type="match status" value="1"/>
</dbReference>
<dbReference type="STRING" id="1859457.BET10_13030"/>
<dbReference type="RefSeq" id="WP_070985679.1">
    <property type="nucleotide sequence ID" value="NZ_MKJU01000026.1"/>
</dbReference>
<dbReference type="SUPFAM" id="SSF143422">
    <property type="entry name" value="Transposase IS200-like"/>
    <property type="match status" value="1"/>
</dbReference>
<dbReference type="GO" id="GO:0043565">
    <property type="term" value="F:sequence-specific DNA binding"/>
    <property type="evidence" value="ECO:0007669"/>
    <property type="project" value="TreeGrafter"/>
</dbReference>
<sequence>MRYRRNYVAGGTYFFTVNLLNRQSALLVEHIDVLRESVRWVKQQQPFYIDAWVVLPDHMHAVLTLPDDDHDYSNRWREIKKRFSKSLPKTELLTDSNRRKGERGIWQRRFWEHTICDERDFWHHVNYVHYNPMKHGLVNCVIDWPYSSFHRALELGIYQSSWCGEELMFES</sequence>
<evidence type="ECO:0000259" key="1">
    <source>
        <dbReference type="SMART" id="SM01321"/>
    </source>
</evidence>
<dbReference type="Gene3D" id="3.30.70.1290">
    <property type="entry name" value="Transposase IS200-like"/>
    <property type="match status" value="1"/>
</dbReference>
<reference evidence="2 3" key="1">
    <citation type="submission" date="2016-09" db="EMBL/GenBank/DDBJ databases">
        <title>Pseudoalteromonas amylolytica sp. nov., isolated from the surface seawater.</title>
        <authorList>
            <person name="Wu Y.-H."/>
            <person name="Cheng H."/>
            <person name="Jin X.-B."/>
            <person name="Wang C.-S."/>
            <person name="Xu X.-W."/>
        </authorList>
    </citation>
    <scope>NUCLEOTIDE SEQUENCE [LARGE SCALE GENOMIC DNA]</scope>
    <source>
        <strain evidence="2 3">JW1</strain>
    </source>
</reference>
<comment type="caution">
    <text evidence="2">The sequence shown here is derived from an EMBL/GenBank/DDBJ whole genome shotgun (WGS) entry which is preliminary data.</text>
</comment>
<dbReference type="NCBIfam" id="NF047646">
    <property type="entry name" value="REP_Tyr_transpos"/>
    <property type="match status" value="1"/>
</dbReference>
<dbReference type="SMART" id="SM01321">
    <property type="entry name" value="Y1_Tnp"/>
    <property type="match status" value="1"/>
</dbReference>
<dbReference type="GO" id="GO:0006313">
    <property type="term" value="P:DNA transposition"/>
    <property type="evidence" value="ECO:0007669"/>
    <property type="project" value="InterPro"/>
</dbReference>
<evidence type="ECO:0000313" key="3">
    <source>
        <dbReference type="Proteomes" id="UP000179786"/>
    </source>
</evidence>
<name>A0A1S1MUR8_9GAMM</name>
<dbReference type="PANTHER" id="PTHR36966">
    <property type="entry name" value="REP-ASSOCIATED TYROSINE TRANSPOSASE"/>
    <property type="match status" value="1"/>
</dbReference>
<feature type="domain" description="Transposase IS200-like" evidence="1">
    <location>
        <begin position="8"/>
        <end position="131"/>
    </location>
</feature>